<gene>
    <name evidence="2" type="ORF">IscW_ISCW022671</name>
</gene>
<dbReference type="VEuPathDB" id="VectorBase:ISCI022671"/>
<dbReference type="PaxDb" id="6945-B7QF89"/>
<reference evidence="3" key="2">
    <citation type="submission" date="2020-05" db="UniProtKB">
        <authorList>
            <consortium name="EnsemblMetazoa"/>
        </authorList>
    </citation>
    <scope>IDENTIFICATION</scope>
    <source>
        <strain evidence="3">wikel</strain>
    </source>
</reference>
<feature type="compositionally biased region" description="Low complexity" evidence="1">
    <location>
        <begin position="23"/>
        <end position="38"/>
    </location>
</feature>
<evidence type="ECO:0000313" key="4">
    <source>
        <dbReference type="Proteomes" id="UP000001555"/>
    </source>
</evidence>
<dbReference type="HOGENOM" id="CLU_1385572_0_0_1"/>
<sequence>MQRASPTVSIIVNGSPVPLNEAPVVNPSVTSLVTPVVTPEHREQQPQTTTPGVPHVVRVSVGIPSAPEPDERSSSGASSGTGSDDEAPYDSDSGAEMKFHLRELEDTRDDEDGSSGKTSLEGPVLDAELAILSRQGTVRGVRNLVRASIKCIADCQEGKVSLLLNTANIDNPSVVMEMHPGWSRVSERNTACFSYWR</sequence>
<feature type="compositionally biased region" description="Polar residues" evidence="1">
    <location>
        <begin position="1"/>
        <end position="12"/>
    </location>
</feature>
<dbReference type="InParanoid" id="B7QF89"/>
<accession>B7QF89</accession>
<dbReference type="VEuPathDB" id="VectorBase:ISCP_028857"/>
<dbReference type="Proteomes" id="UP000001555">
    <property type="component" value="Unassembled WGS sequence"/>
</dbReference>
<dbReference type="VEuPathDB" id="VectorBase:ISCW022671"/>
<dbReference type="AlphaFoldDB" id="B7QF89"/>
<feature type="region of interest" description="Disordered" evidence="1">
    <location>
        <begin position="1"/>
        <end position="93"/>
    </location>
</feature>
<evidence type="ECO:0000313" key="2">
    <source>
        <dbReference type="EMBL" id="EEC17511.1"/>
    </source>
</evidence>
<proteinExistence type="predicted"/>
<protein>
    <submittedName>
        <fullName evidence="2 3">Uncharacterized protein</fullName>
    </submittedName>
</protein>
<evidence type="ECO:0000313" key="3">
    <source>
        <dbReference type="EnsemblMetazoa" id="ISCW022671-PA"/>
    </source>
</evidence>
<organism>
    <name type="scientific">Ixodes scapularis</name>
    <name type="common">Black-legged tick</name>
    <name type="synonym">Deer tick</name>
    <dbReference type="NCBI Taxonomy" id="6945"/>
    <lineage>
        <taxon>Eukaryota</taxon>
        <taxon>Metazoa</taxon>
        <taxon>Ecdysozoa</taxon>
        <taxon>Arthropoda</taxon>
        <taxon>Chelicerata</taxon>
        <taxon>Arachnida</taxon>
        <taxon>Acari</taxon>
        <taxon>Parasitiformes</taxon>
        <taxon>Ixodida</taxon>
        <taxon>Ixodoidea</taxon>
        <taxon>Ixodidae</taxon>
        <taxon>Ixodinae</taxon>
        <taxon>Ixodes</taxon>
    </lineage>
</organism>
<name>B7QF89_IXOSC</name>
<evidence type="ECO:0000256" key="1">
    <source>
        <dbReference type="SAM" id="MobiDB-lite"/>
    </source>
</evidence>
<reference evidence="2 4" key="1">
    <citation type="submission" date="2008-03" db="EMBL/GenBank/DDBJ databases">
        <title>Annotation of Ixodes scapularis.</title>
        <authorList>
            <consortium name="Ixodes scapularis Genome Project Consortium"/>
            <person name="Caler E."/>
            <person name="Hannick L.I."/>
            <person name="Bidwell S."/>
            <person name="Joardar V."/>
            <person name="Thiagarajan M."/>
            <person name="Amedeo P."/>
            <person name="Galinsky K.J."/>
            <person name="Schobel S."/>
            <person name="Inman J."/>
            <person name="Hostetler J."/>
            <person name="Miller J."/>
            <person name="Hammond M."/>
            <person name="Megy K."/>
            <person name="Lawson D."/>
            <person name="Kodira C."/>
            <person name="Sutton G."/>
            <person name="Meyer J."/>
            <person name="Hill C.A."/>
            <person name="Birren B."/>
            <person name="Nene V."/>
            <person name="Collins F."/>
            <person name="Alarcon-Chaidez F."/>
            <person name="Wikel S."/>
            <person name="Strausberg R."/>
        </authorList>
    </citation>
    <scope>NUCLEOTIDE SEQUENCE [LARGE SCALE GENOMIC DNA]</scope>
    <source>
        <strain evidence="4">Wikel</strain>
        <strain evidence="2">Wikel colony</strain>
    </source>
</reference>
<dbReference type="OrthoDB" id="423313at2759"/>
<dbReference type="EMBL" id="DS924461">
    <property type="protein sequence ID" value="EEC17511.1"/>
    <property type="molecule type" value="Genomic_DNA"/>
</dbReference>
<dbReference type="EnsemblMetazoa" id="ISCW022671-RA">
    <property type="protein sequence ID" value="ISCW022671-PA"/>
    <property type="gene ID" value="ISCW022671"/>
</dbReference>
<keyword evidence="4" id="KW-1185">Reference proteome</keyword>
<dbReference type="EMBL" id="ABJB010006369">
    <property type="status" value="NOT_ANNOTATED_CDS"/>
    <property type="molecule type" value="Genomic_DNA"/>
</dbReference>